<gene>
    <name evidence="4" type="ORF">JIG36_08810</name>
</gene>
<keyword evidence="5" id="KW-1185">Reference proteome</keyword>
<comment type="caution">
    <text evidence="4">The sequence shown here is derived from an EMBL/GenBank/DDBJ whole genome shotgun (WGS) entry which is preliminary data.</text>
</comment>
<evidence type="ECO:0000313" key="4">
    <source>
        <dbReference type="EMBL" id="MBM2615651.1"/>
    </source>
</evidence>
<feature type="domain" description="PucR C-terminal helix-turn-helix" evidence="2">
    <location>
        <begin position="435"/>
        <end position="490"/>
    </location>
</feature>
<dbReference type="Proteomes" id="UP000632138">
    <property type="component" value="Unassembled WGS sequence"/>
</dbReference>
<accession>A0ABS2A8S4</accession>
<organism evidence="4 5">
    <name type="scientific">Paractinoplanes ovalisporus</name>
    <dbReference type="NCBI Taxonomy" id="2810368"/>
    <lineage>
        <taxon>Bacteria</taxon>
        <taxon>Bacillati</taxon>
        <taxon>Actinomycetota</taxon>
        <taxon>Actinomycetes</taxon>
        <taxon>Micromonosporales</taxon>
        <taxon>Micromonosporaceae</taxon>
        <taxon>Paractinoplanes</taxon>
    </lineage>
</organism>
<evidence type="ECO:0000259" key="3">
    <source>
        <dbReference type="Pfam" id="PF17853"/>
    </source>
</evidence>
<dbReference type="PANTHER" id="PTHR33744:SF1">
    <property type="entry name" value="DNA-BINDING TRANSCRIPTIONAL ACTIVATOR ADER"/>
    <property type="match status" value="1"/>
</dbReference>
<evidence type="ECO:0000313" key="5">
    <source>
        <dbReference type="Proteomes" id="UP000632138"/>
    </source>
</evidence>
<dbReference type="Pfam" id="PF17853">
    <property type="entry name" value="GGDEF_2"/>
    <property type="match status" value="1"/>
</dbReference>
<dbReference type="InterPro" id="IPR041522">
    <property type="entry name" value="CdaR_GGDEF"/>
</dbReference>
<dbReference type="PANTHER" id="PTHR33744">
    <property type="entry name" value="CARBOHYDRATE DIACID REGULATOR"/>
    <property type="match status" value="1"/>
</dbReference>
<reference evidence="4 5" key="1">
    <citation type="submission" date="2021-01" db="EMBL/GenBank/DDBJ databases">
        <title>Actinoplanes sp. nov. LDG1-06 isolated from lichen.</title>
        <authorList>
            <person name="Saeng-In P."/>
            <person name="Phongsopitanun W."/>
            <person name="Kanchanasin P."/>
            <person name="Yuki M."/>
            <person name="Kudo T."/>
            <person name="Ohkuma M."/>
            <person name="Tanasupawat S."/>
        </authorList>
    </citation>
    <scope>NUCLEOTIDE SEQUENCE [LARGE SCALE GENOMIC DNA]</scope>
    <source>
        <strain evidence="4 5">LDG1-06</strain>
    </source>
</reference>
<dbReference type="EMBL" id="JAENHP010000002">
    <property type="protein sequence ID" value="MBM2615651.1"/>
    <property type="molecule type" value="Genomic_DNA"/>
</dbReference>
<dbReference type="Gene3D" id="1.10.10.2840">
    <property type="entry name" value="PucR C-terminal helix-turn-helix domain"/>
    <property type="match status" value="1"/>
</dbReference>
<feature type="domain" description="CdaR GGDEF-like" evidence="3">
    <location>
        <begin position="268"/>
        <end position="386"/>
    </location>
</feature>
<dbReference type="InterPro" id="IPR051448">
    <property type="entry name" value="CdaR-like_regulators"/>
</dbReference>
<evidence type="ECO:0000256" key="1">
    <source>
        <dbReference type="ARBA" id="ARBA00006754"/>
    </source>
</evidence>
<name>A0ABS2A8S4_9ACTN</name>
<dbReference type="InterPro" id="IPR042070">
    <property type="entry name" value="PucR_C-HTH_sf"/>
</dbReference>
<evidence type="ECO:0000259" key="2">
    <source>
        <dbReference type="Pfam" id="PF13556"/>
    </source>
</evidence>
<dbReference type="Pfam" id="PF13556">
    <property type="entry name" value="HTH_30"/>
    <property type="match status" value="1"/>
</dbReference>
<comment type="similarity">
    <text evidence="1">Belongs to the CdaR family.</text>
</comment>
<dbReference type="InterPro" id="IPR025736">
    <property type="entry name" value="PucR_C-HTH_dom"/>
</dbReference>
<sequence>MRHPSTLPITLGELARIQPLAGAETHLADPARKVEQVVLAETFERLRRCTPHVLVVLHDEAATGGWSLASALHLAWERNLSAVVVSRAVAGGSSVALAERLNMSLIVIDEDPIDLALQLAGQVSAPAAARALRQARLAELLAEQTGIRGVLGVLNRELQQVPVALVMGGVVIAGQSAALTERPQVRQIEVEVHAPGERSAARLVAAVPVPGPAAVDQVESLLRLARPSLQAAWALSRLDAATRAAHEQAAFGLLRRLAGEPTPSEPAEIEAPSWASELGWQVGEANRAVWLAPVRPSGEPAPEITFLVRASWQRGHTTWPLVAEGDGWISWHSAADPDDVSALRRALATFRESAVAHRLVIGVGRAHAGVGGLMRSVAEARLAAHVAREDGPGAVQWFDQVGANAALAWLPTTEIAQVADLCLEDLMAARDRAALVQTVLAVLDAGGSLSQASQQLGVHRNTVLARLARARQFGLTFEEPGQRLALHVLCYALASLWSDATPDADGH</sequence>
<proteinExistence type="inferred from homology"/>
<dbReference type="RefSeq" id="WP_203375519.1">
    <property type="nucleotide sequence ID" value="NZ_JAENHP010000002.1"/>
</dbReference>
<protein>
    <submittedName>
        <fullName evidence="4">Helix-turn-helix domain-containing protein</fullName>
    </submittedName>
</protein>